<dbReference type="RefSeq" id="YP_001111295.1">
    <property type="nucleotide sequence ID" value="NC_009240.1"/>
</dbReference>
<dbReference type="KEGG" id="vg:4960861"/>
<feature type="compositionally biased region" description="Basic and acidic residues" evidence="1">
    <location>
        <begin position="12"/>
        <end position="26"/>
    </location>
</feature>
<feature type="compositionally biased region" description="Low complexity" evidence="1">
    <location>
        <begin position="61"/>
        <end position="80"/>
    </location>
</feature>
<protein>
    <submittedName>
        <fullName evidence="2">Uncharacterized protein</fullName>
    </submittedName>
</protein>
<feature type="compositionally biased region" description="Acidic residues" evidence="1">
    <location>
        <begin position="640"/>
        <end position="657"/>
    </location>
</feature>
<feature type="compositionally biased region" description="Acidic residues" evidence="1">
    <location>
        <begin position="27"/>
        <end position="44"/>
    </location>
</feature>
<evidence type="ECO:0000313" key="3">
    <source>
        <dbReference type="Proteomes" id="UP000203733"/>
    </source>
</evidence>
<name>A4L1Z1_9VIRU</name>
<dbReference type="GeneID" id="4960861"/>
<proteinExistence type="predicted"/>
<feature type="region of interest" description="Disordered" evidence="1">
    <location>
        <begin position="634"/>
        <end position="657"/>
    </location>
</feature>
<organism evidence="2 3">
    <name type="scientific">Gryllus bimaculatus nudivirus</name>
    <dbReference type="NCBI Taxonomy" id="432587"/>
    <lineage>
        <taxon>Viruses</taxon>
        <taxon>Viruses incertae sedis</taxon>
        <taxon>Naldaviricetes</taxon>
        <taxon>Lefavirales</taxon>
        <taxon>Nudiviridae</taxon>
        <taxon>Alphanudivirus</taxon>
        <taxon>Alphanudivirus grybimaculati</taxon>
    </lineage>
</organism>
<accession>A4L1Z1</accession>
<evidence type="ECO:0000313" key="2">
    <source>
        <dbReference type="EMBL" id="ABO45361.1"/>
    </source>
</evidence>
<keyword evidence="3" id="KW-1185">Reference proteome</keyword>
<evidence type="ECO:0000256" key="1">
    <source>
        <dbReference type="SAM" id="MobiDB-lite"/>
    </source>
</evidence>
<dbReference type="Proteomes" id="UP000203733">
    <property type="component" value="Segment"/>
</dbReference>
<feature type="compositionally biased region" description="Basic and acidic residues" evidence="1">
    <location>
        <begin position="81"/>
        <end position="97"/>
    </location>
</feature>
<dbReference type="OrthoDB" id="40897at10239"/>
<dbReference type="EMBL" id="EF203088">
    <property type="protein sequence ID" value="ABO45361.1"/>
    <property type="molecule type" value="Genomic_DNA"/>
</dbReference>
<reference evidence="2 3" key="1">
    <citation type="journal article" date="2007" name="J. Virol.">
        <title>The genome of Gryllus bimaculatus nudivirus indicates an ancient diversification of baculovirus-related nonoccluded nudiviruses of insects.</title>
        <authorList>
            <person name="Wang Y."/>
            <person name="Kleespies R.G."/>
            <person name="Huger A.M."/>
            <person name="Jehle J.A."/>
        </authorList>
    </citation>
    <scope>NUCLEOTIDE SEQUENCE [LARGE SCALE GENOMIC DNA]</scope>
</reference>
<feature type="region of interest" description="Disordered" evidence="1">
    <location>
        <begin position="1"/>
        <end position="105"/>
    </location>
</feature>
<sequence length="1043" mass="120944">MKNGKRGGLPIPRKDMTKLRLAKETNGEEDSFEADDGSDEEDGNTSEVEKTSFVDTDADVSTSNSNSNSSNSSSCSSNCSERSESDSGDNDSDRESDNGEENNEPVEKILSLRSRAFKEHVPLYVIQSLKRGKNVNRPLKKNCIKLSAKKFKFQKPFVNTSVIEIKTPDNVLLERLNCVKLFPDGNKVSESRFGQILCSYSEIEENCSDSLIEDYFNKIHYKFKIVNSEDDLSQYPFVYGYVPEKYYEAAMFFQKKITEHSLVYVQKVNDLRKVKNVTSKNTIAFADGQLEAMIFTYAKLFQTDLVEYSETVPRKKAKELLNFFINSIFKKIEKDQNGQDHTKIKYILDLIISHSNFTEKNYYVSKEAIYLLKSYFCDFVNYCNKRDAFMEVQALHNILYYCRVHHYLCPHTFNLVCSTYFTICQKYISEQSIDDDIAIMSEISSNSFFMKIKDNKITYKPSVKTFSREFLNSINLNKKNKSQFFIALDDLLIGACRSFTSFIHDTGISSNGKYITVQNMDGWLKSLQLPTYQVKVASFSFNERLTSEIVMFLGKCVKSIVLSEMKITSRFVDIFKYYMAALVSYSMVSAYAGKKNLEVADLLESIRSFTETFIVKNKYHDICIYDKNSGTVDPDYIPTESEETEVESEMETDDEVDVESEKDIDKLNLIASNMMFETKEKFKFKNPLNEKEIEERLQRISIPISMNERHDQRMNLQLHLMKNIASSKCVLCFSSSTKSKIELEEGKCAVLCCKKCFREISMINCDVKSLVKKINTCRYPPLLFTVKDNKERQIILEDVPEDYLVRNKSLNVYSEYFVSKILKQDKQDPKSRKRKYFTAINSKTLILWKKNPDAQFNEDLTSGHFSKLIDREPLDSEEKQLIFKYFKTMFDYYTAETHILLPYSFHDDIFVNELNGVYDKSKEYFTSKDKIYIFKSDAKKFICVIDLEQNILVYEGCKGEEKNSKYVVNKLSMFLKFLGHTDCTVIENYSLQAGNFFSDCLCFIFDVVKSKKNLSKIIPNTTIMHIVQFLINPKKKYKKIKLS</sequence>